<dbReference type="RefSeq" id="YP_009015424.1">
    <property type="nucleotide sequence ID" value="NC_023719.1"/>
</dbReference>
<dbReference type="Proteomes" id="UP000009273">
    <property type="component" value="Segment"/>
</dbReference>
<evidence type="ECO:0000313" key="1">
    <source>
        <dbReference type="EMBL" id="AEO93383.1"/>
    </source>
</evidence>
<keyword evidence="2" id="KW-1185">Reference proteome</keyword>
<proteinExistence type="predicted"/>
<dbReference type="KEGG" id="vg:18563339"/>
<protein>
    <submittedName>
        <fullName evidence="1">Gp121</fullName>
    </submittedName>
</protein>
<evidence type="ECO:0000313" key="2">
    <source>
        <dbReference type="Proteomes" id="UP000009273"/>
    </source>
</evidence>
<dbReference type="EMBL" id="JN638751">
    <property type="protein sequence ID" value="AEO93383.1"/>
    <property type="molecule type" value="Genomic_DNA"/>
</dbReference>
<name>G3MBI3_9CAUD</name>
<sequence>MLSDTKQMYSFIKMRGFKQSKDVLGTYFDKGDHKLTINKQAGWFICYYNRKSGMSWQLIAKSQTLDNFSSALGWVVQEIQKNQL</sequence>
<organism evidence="1 2">
    <name type="scientific">Bacillus phage G</name>
    <dbReference type="NCBI Taxonomy" id="2884420"/>
    <lineage>
        <taxon>Viruses</taxon>
        <taxon>Duplodnaviria</taxon>
        <taxon>Heunggongvirae</taxon>
        <taxon>Uroviricota</taxon>
        <taxon>Caudoviricetes</taxon>
        <taxon>Donellivirus</taxon>
        <taxon>Donellivirus gee</taxon>
    </lineage>
</organism>
<gene>
    <name evidence="1" type="primary">121</name>
    <name evidence="1" type="ORF">G_121</name>
</gene>
<reference evidence="1 2" key="1">
    <citation type="submission" date="2011-09" db="EMBL/GenBank/DDBJ databases">
        <authorList>
            <person name="Pope W.H."/>
            <person name="Pedulla M.L."/>
            <person name="Ford M.E."/>
            <person name="Peebles C.L."/>
            <person name="Hatfull G.H."/>
            <person name="Hendrix R.W."/>
        </authorList>
    </citation>
    <scope>NUCLEOTIDE SEQUENCE [LARGE SCALE GENOMIC DNA]</scope>
    <source>
        <strain evidence="1">G</strain>
    </source>
</reference>
<dbReference type="GeneID" id="18563339"/>
<accession>G3MBI3</accession>